<organism evidence="2 3">
    <name type="scientific">Hyphomonas beringensis</name>
    <dbReference type="NCBI Taxonomy" id="1280946"/>
    <lineage>
        <taxon>Bacteria</taxon>
        <taxon>Pseudomonadati</taxon>
        <taxon>Pseudomonadota</taxon>
        <taxon>Alphaproteobacteria</taxon>
        <taxon>Hyphomonadales</taxon>
        <taxon>Hyphomonadaceae</taxon>
        <taxon>Hyphomonas</taxon>
    </lineage>
</organism>
<dbReference type="OrthoDB" id="7312911at2"/>
<reference evidence="2 3" key="1">
    <citation type="journal article" date="2014" name="Antonie Van Leeuwenhoek">
        <title>Hyphomonas beringensis sp. nov. and Hyphomonas chukchiensis sp. nov., isolated from surface seawater of the Bering Sea and Chukchi Sea.</title>
        <authorList>
            <person name="Li C."/>
            <person name="Lai Q."/>
            <person name="Li G."/>
            <person name="Dong C."/>
            <person name="Wang J."/>
            <person name="Liao Y."/>
            <person name="Shao Z."/>
        </authorList>
    </citation>
    <scope>NUCLEOTIDE SEQUENCE [LARGE SCALE GENOMIC DNA]</scope>
    <source>
        <strain evidence="2 3">25B14_1</strain>
    </source>
</reference>
<evidence type="ECO:0000313" key="3">
    <source>
        <dbReference type="Proteomes" id="UP000027037"/>
    </source>
</evidence>
<gene>
    <name evidence="2" type="ORF">HY29_06700</name>
</gene>
<dbReference type="Pfam" id="PF00700">
    <property type="entry name" value="Flagellin_C"/>
    <property type="match status" value="1"/>
</dbReference>
<feature type="domain" description="Flagellin C-terminal" evidence="1">
    <location>
        <begin position="249"/>
        <end position="325"/>
    </location>
</feature>
<dbReference type="Proteomes" id="UP000027037">
    <property type="component" value="Unassembled WGS sequence"/>
</dbReference>
<sequence>MDRFAVSSGLMTATLSKSISDLRQKMGTTSTEATTGRYQDLTLHMSGRIGKAMLGQKALTDLTTERDVLNLRASRLNLLQTSLTNLQDSSTGIAASMLDAIGTDHEVGVKTSARDAKAALDTIFSSLNVRYGERFLFSGDATASQPFPDPSVLMNDIEQMAQTSTDTADFQTQLDTYFESPTGGWFQNVFKGSPTASDPESISADHGAIKSLITNLAVLAASGPNGSLAKLDGYKDFVQTTSLKLTSSETGITDLRADLGVFEEQISTNLKNLETEETLLTEAFNQMTARDEYEAATELESLQTMLEASYLITARLSKLSLTNYLG</sequence>
<comment type="caution">
    <text evidence="2">The sequence shown here is derived from an EMBL/GenBank/DDBJ whole genome shotgun (WGS) entry which is preliminary data.</text>
</comment>
<dbReference type="STRING" id="1280946.HY29_06700"/>
<dbReference type="RefSeq" id="WP_034799457.1">
    <property type="nucleotide sequence ID" value="NZ_AWFF01000098.1"/>
</dbReference>
<evidence type="ECO:0000313" key="2">
    <source>
        <dbReference type="EMBL" id="KCZ51036.1"/>
    </source>
</evidence>
<protein>
    <recommendedName>
        <fullName evidence="1">Flagellin C-terminal domain-containing protein</fullName>
    </recommendedName>
</protein>
<dbReference type="PATRIC" id="fig|1280946.3.peg.3435"/>
<dbReference type="AlphaFoldDB" id="A0A062TT09"/>
<dbReference type="SUPFAM" id="SSF64518">
    <property type="entry name" value="Phase 1 flagellin"/>
    <property type="match status" value="1"/>
</dbReference>
<accession>A0A062TT09</accession>
<evidence type="ECO:0000259" key="1">
    <source>
        <dbReference type="Pfam" id="PF00700"/>
    </source>
</evidence>
<keyword evidence="3" id="KW-1185">Reference proteome</keyword>
<proteinExistence type="predicted"/>
<dbReference type="eggNOG" id="COG1344">
    <property type="taxonomic scope" value="Bacteria"/>
</dbReference>
<name>A0A062TT09_9PROT</name>
<dbReference type="Gene3D" id="1.20.1330.10">
    <property type="entry name" value="f41 fragment of flagellin, N-terminal domain"/>
    <property type="match status" value="1"/>
</dbReference>
<dbReference type="InterPro" id="IPR046358">
    <property type="entry name" value="Flagellin_C"/>
</dbReference>
<dbReference type="EMBL" id="AWFF01000098">
    <property type="protein sequence ID" value="KCZ51036.1"/>
    <property type="molecule type" value="Genomic_DNA"/>
</dbReference>